<keyword evidence="4" id="KW-1185">Reference proteome</keyword>
<dbReference type="Pfam" id="PF04389">
    <property type="entry name" value="Peptidase_M28"/>
    <property type="match status" value="1"/>
</dbReference>
<gene>
    <name evidence="3" type="ORF">IEZ25_11350</name>
</gene>
<feature type="region of interest" description="Disordered" evidence="1">
    <location>
        <begin position="1"/>
        <end position="26"/>
    </location>
</feature>
<comment type="caution">
    <text evidence="3">The sequence shown here is derived from an EMBL/GenBank/DDBJ whole genome shotgun (WGS) entry which is preliminary data.</text>
</comment>
<name>A0ABR8MKB6_9ACTN</name>
<protein>
    <submittedName>
        <fullName evidence="3">M20/M25/M40 family metallo-hydrolase</fullName>
    </submittedName>
</protein>
<reference evidence="3 4" key="1">
    <citation type="submission" date="2020-09" db="EMBL/GenBank/DDBJ databases">
        <title>novel species in genus Nocardioides.</title>
        <authorList>
            <person name="Zhang G."/>
        </authorList>
    </citation>
    <scope>NUCLEOTIDE SEQUENCE [LARGE SCALE GENOMIC DNA]</scope>
    <source>
        <strain evidence="3 4">19197</strain>
    </source>
</reference>
<dbReference type="InterPro" id="IPR007484">
    <property type="entry name" value="Peptidase_M28"/>
</dbReference>
<accession>A0ABR8MKB6</accession>
<evidence type="ECO:0000256" key="1">
    <source>
        <dbReference type="SAM" id="MobiDB-lite"/>
    </source>
</evidence>
<dbReference type="SUPFAM" id="SSF53187">
    <property type="entry name" value="Zn-dependent exopeptidases"/>
    <property type="match status" value="1"/>
</dbReference>
<organism evidence="3 4">
    <name type="scientific">Nocardioides hwasunensis</name>
    <dbReference type="NCBI Taxonomy" id="397258"/>
    <lineage>
        <taxon>Bacteria</taxon>
        <taxon>Bacillati</taxon>
        <taxon>Actinomycetota</taxon>
        <taxon>Actinomycetes</taxon>
        <taxon>Propionibacteriales</taxon>
        <taxon>Nocardioidaceae</taxon>
        <taxon>Nocardioides</taxon>
    </lineage>
</organism>
<dbReference type="RefSeq" id="WP_191199531.1">
    <property type="nucleotide sequence ID" value="NZ_BAAAPA010000005.1"/>
</dbReference>
<evidence type="ECO:0000313" key="4">
    <source>
        <dbReference type="Proteomes" id="UP000649289"/>
    </source>
</evidence>
<feature type="domain" description="Peptidase M28" evidence="2">
    <location>
        <begin position="298"/>
        <end position="492"/>
    </location>
</feature>
<evidence type="ECO:0000313" key="3">
    <source>
        <dbReference type="EMBL" id="MBD3915210.1"/>
    </source>
</evidence>
<evidence type="ECO:0000259" key="2">
    <source>
        <dbReference type="Pfam" id="PF04389"/>
    </source>
</evidence>
<feature type="compositionally biased region" description="Polar residues" evidence="1">
    <location>
        <begin position="1"/>
        <end position="13"/>
    </location>
</feature>
<dbReference type="PANTHER" id="PTHR12147">
    <property type="entry name" value="METALLOPEPTIDASE M28 FAMILY MEMBER"/>
    <property type="match status" value="1"/>
</dbReference>
<feature type="compositionally biased region" description="Basic and acidic residues" evidence="1">
    <location>
        <begin position="14"/>
        <end position="24"/>
    </location>
</feature>
<dbReference type="InterPro" id="IPR045175">
    <property type="entry name" value="M28_fam"/>
</dbReference>
<sequence>MNHISGTDQTTVHPSDDRSPDRAARGALSRRGLIGGAAGGVALVAAGQPAWAAGATRPGAVRAPALRPRDNQVVRKIRPARALADLRVLSEQIGPRIGGTASEKAAAEFALTSFRKAGCSDVRLEPFAVADKFLADIGDPDGQLDDDVCWQAGASPDAGLDASVTGRVVDVKGAAAPVWPEDPAAVTGAVLLADDVQGTDPVARVNQRAAFVLDAQARGAAAVVLLPADLEFPRRASAASPRLVPTTGSTPPPWAAVATIPVLGVAQVQKRLLREDLSVRPLRLTIATTSHRGLTSNNVFADTPGRQGPNGSVVYISGHYDSVIGAPGANDDGSGTVLTLELARVLKTMPKADATIRLALWGSEEQGLIGSRHHVAQLPQAQRDRVRGVFQNDMVGTSWSPASRYWLLSFSGTGNATTDRIQAAASRLGYEPRISPVTERGASDHQSFQEVGIASANFSWRGEATPALLEPPYHSPEDTIARNISMDRLTVSMEMIGCAAYDLAN</sequence>
<dbReference type="EMBL" id="JACXYY010000004">
    <property type="protein sequence ID" value="MBD3915210.1"/>
    <property type="molecule type" value="Genomic_DNA"/>
</dbReference>
<dbReference type="PANTHER" id="PTHR12147:SF26">
    <property type="entry name" value="PEPTIDASE M28 DOMAIN-CONTAINING PROTEIN"/>
    <property type="match status" value="1"/>
</dbReference>
<dbReference type="PROSITE" id="PS51318">
    <property type="entry name" value="TAT"/>
    <property type="match status" value="1"/>
</dbReference>
<dbReference type="InterPro" id="IPR006311">
    <property type="entry name" value="TAT_signal"/>
</dbReference>
<dbReference type="Proteomes" id="UP000649289">
    <property type="component" value="Unassembled WGS sequence"/>
</dbReference>
<dbReference type="Gene3D" id="3.50.30.30">
    <property type="match status" value="1"/>
</dbReference>
<proteinExistence type="predicted"/>
<dbReference type="Gene3D" id="3.40.630.10">
    <property type="entry name" value="Zn peptidases"/>
    <property type="match status" value="1"/>
</dbReference>